<feature type="transmembrane region" description="Helical" evidence="1">
    <location>
        <begin position="20"/>
        <end position="40"/>
    </location>
</feature>
<evidence type="ECO:0000256" key="1">
    <source>
        <dbReference type="SAM" id="Phobius"/>
    </source>
</evidence>
<reference evidence="2" key="1">
    <citation type="submission" date="2021-02" db="EMBL/GenBank/DDBJ databases">
        <authorList>
            <person name="Nowell W R."/>
        </authorList>
    </citation>
    <scope>NUCLEOTIDE SEQUENCE</scope>
</reference>
<dbReference type="AlphaFoldDB" id="A0A816SS78"/>
<accession>A0A816SS78</accession>
<feature type="non-terminal residue" evidence="2">
    <location>
        <position position="56"/>
    </location>
</feature>
<dbReference type="EMBL" id="CAJNRF010007326">
    <property type="protein sequence ID" value="CAF2090467.1"/>
    <property type="molecule type" value="Genomic_DNA"/>
</dbReference>
<organism evidence="2 4">
    <name type="scientific">Rotaria magnacalcarata</name>
    <dbReference type="NCBI Taxonomy" id="392030"/>
    <lineage>
        <taxon>Eukaryota</taxon>
        <taxon>Metazoa</taxon>
        <taxon>Spiralia</taxon>
        <taxon>Gnathifera</taxon>
        <taxon>Rotifera</taxon>
        <taxon>Eurotatoria</taxon>
        <taxon>Bdelloidea</taxon>
        <taxon>Philodinida</taxon>
        <taxon>Philodinidae</taxon>
        <taxon>Rotaria</taxon>
    </lineage>
</organism>
<dbReference type="EMBL" id="CAJOBG010040606">
    <property type="protein sequence ID" value="CAF4400385.1"/>
    <property type="molecule type" value="Genomic_DNA"/>
</dbReference>
<keyword evidence="1" id="KW-0812">Transmembrane</keyword>
<evidence type="ECO:0000313" key="5">
    <source>
        <dbReference type="Proteomes" id="UP000663866"/>
    </source>
</evidence>
<comment type="caution">
    <text evidence="2">The sequence shown here is derived from an EMBL/GenBank/DDBJ whole genome shotgun (WGS) entry which is preliminary data.</text>
</comment>
<dbReference type="Proteomes" id="UP000663856">
    <property type="component" value="Unassembled WGS sequence"/>
</dbReference>
<gene>
    <name evidence="3" type="ORF">OVN521_LOCUS34833</name>
    <name evidence="2" type="ORF">WKI299_LOCUS18039</name>
</gene>
<protein>
    <submittedName>
        <fullName evidence="2">Uncharacterized protein</fullName>
    </submittedName>
</protein>
<sequence length="56" mass="6605">MKYFQQHQILFHADFQLLLIRYGMIALENIMVLLSVSKLAKPNEIKSYSKTIFCLN</sequence>
<evidence type="ECO:0000313" key="3">
    <source>
        <dbReference type="EMBL" id="CAF4400385.1"/>
    </source>
</evidence>
<proteinExistence type="predicted"/>
<keyword evidence="5" id="KW-1185">Reference proteome</keyword>
<evidence type="ECO:0000313" key="2">
    <source>
        <dbReference type="EMBL" id="CAF2090467.1"/>
    </source>
</evidence>
<keyword evidence="1" id="KW-0472">Membrane</keyword>
<evidence type="ECO:0000313" key="4">
    <source>
        <dbReference type="Proteomes" id="UP000663856"/>
    </source>
</evidence>
<keyword evidence="1" id="KW-1133">Transmembrane helix</keyword>
<name>A0A816SS78_9BILA</name>
<dbReference type="Proteomes" id="UP000663866">
    <property type="component" value="Unassembled WGS sequence"/>
</dbReference>